<protein>
    <submittedName>
        <fullName evidence="9">Multidrug efflux SMR transporter</fullName>
    </submittedName>
</protein>
<dbReference type="Pfam" id="PF00893">
    <property type="entry name" value="Multi_Drug_Res"/>
    <property type="match status" value="1"/>
</dbReference>
<keyword evidence="5 8" id="KW-1133">Transmembrane helix</keyword>
<proteinExistence type="inferred from homology"/>
<reference evidence="9" key="1">
    <citation type="submission" date="2023-04" db="EMBL/GenBank/DDBJ databases">
        <title>Four porcine-derived lactic acid bacteria strains analyses and their evaluation as potential probiotics based on genomics.</title>
        <authorList>
            <person name="Niu D."/>
        </authorList>
    </citation>
    <scope>NUCLEOTIDE SEQUENCE</scope>
    <source>
        <strain evidence="9">ZSB1</strain>
    </source>
</reference>
<keyword evidence="4 7" id="KW-0812">Transmembrane</keyword>
<evidence type="ECO:0000256" key="1">
    <source>
        <dbReference type="ARBA" id="ARBA00004651"/>
    </source>
</evidence>
<keyword evidence="3" id="KW-1003">Cell membrane</keyword>
<dbReference type="PANTHER" id="PTHR30561:SF1">
    <property type="entry name" value="MULTIDRUG TRANSPORTER EMRE"/>
    <property type="match status" value="1"/>
</dbReference>
<evidence type="ECO:0000256" key="8">
    <source>
        <dbReference type="SAM" id="Phobius"/>
    </source>
</evidence>
<gene>
    <name evidence="9" type="ORF">QFF56_06435</name>
</gene>
<dbReference type="RefSeq" id="WP_216547247.1">
    <property type="nucleotide sequence ID" value="NZ_CAJKXD010000002.1"/>
</dbReference>
<feature type="transmembrane region" description="Helical" evidence="8">
    <location>
        <begin position="29"/>
        <end position="47"/>
    </location>
</feature>
<evidence type="ECO:0000256" key="7">
    <source>
        <dbReference type="RuleBase" id="RU003942"/>
    </source>
</evidence>
<evidence type="ECO:0000256" key="6">
    <source>
        <dbReference type="ARBA" id="ARBA00023136"/>
    </source>
</evidence>
<feature type="transmembrane region" description="Helical" evidence="8">
    <location>
        <begin position="84"/>
        <end position="104"/>
    </location>
</feature>
<dbReference type="InterPro" id="IPR045324">
    <property type="entry name" value="Small_multidrug_res"/>
</dbReference>
<comment type="similarity">
    <text evidence="7">Belongs to the drug/metabolite transporter (DMT) superfamily. Small multidrug resistance (SMR) (TC 2.A.7.1) family.</text>
</comment>
<evidence type="ECO:0000256" key="2">
    <source>
        <dbReference type="ARBA" id="ARBA00022448"/>
    </source>
</evidence>
<dbReference type="InterPro" id="IPR000390">
    <property type="entry name" value="Small_drug/metabolite_transptr"/>
</dbReference>
<feature type="transmembrane region" description="Helical" evidence="8">
    <location>
        <begin position="59"/>
        <end position="78"/>
    </location>
</feature>
<dbReference type="PANTHER" id="PTHR30561">
    <property type="entry name" value="SMR FAMILY PROTON-DEPENDENT DRUG EFFLUX TRANSPORTER SUGE"/>
    <property type="match status" value="1"/>
</dbReference>
<dbReference type="EMBL" id="CP123751">
    <property type="protein sequence ID" value="WHQ79597.1"/>
    <property type="molecule type" value="Genomic_DNA"/>
</dbReference>
<evidence type="ECO:0000256" key="5">
    <source>
        <dbReference type="ARBA" id="ARBA00022989"/>
    </source>
</evidence>
<evidence type="ECO:0000313" key="9">
    <source>
        <dbReference type="EMBL" id="WHQ79597.1"/>
    </source>
</evidence>
<dbReference type="FunFam" id="1.10.3730.20:FF:000001">
    <property type="entry name" value="Quaternary ammonium compound resistance transporter SugE"/>
    <property type="match status" value="1"/>
</dbReference>
<dbReference type="AlphaFoldDB" id="A0AAJ6K213"/>
<keyword evidence="6 8" id="KW-0472">Membrane</keyword>
<evidence type="ECO:0000256" key="4">
    <source>
        <dbReference type="ARBA" id="ARBA00022692"/>
    </source>
</evidence>
<name>A0AAJ6K213_9LACO</name>
<dbReference type="GO" id="GO:0022857">
    <property type="term" value="F:transmembrane transporter activity"/>
    <property type="evidence" value="ECO:0007669"/>
    <property type="project" value="InterPro"/>
</dbReference>
<evidence type="ECO:0000313" key="10">
    <source>
        <dbReference type="Proteomes" id="UP001238155"/>
    </source>
</evidence>
<comment type="subcellular location">
    <subcellularLocation>
        <location evidence="1 7">Cell membrane</location>
        <topology evidence="1 7">Multi-pass membrane protein</topology>
    </subcellularLocation>
</comment>
<dbReference type="GO" id="GO:0005886">
    <property type="term" value="C:plasma membrane"/>
    <property type="evidence" value="ECO:0007669"/>
    <property type="project" value="UniProtKB-SubCell"/>
</dbReference>
<evidence type="ECO:0000256" key="3">
    <source>
        <dbReference type="ARBA" id="ARBA00022475"/>
    </source>
</evidence>
<keyword evidence="2" id="KW-0813">Transport</keyword>
<sequence length="107" mass="11664">MSYVYLATAIIGEFLGTTFLKMSDGFTKLSFSTLALVAYGLCFFFLTKSLENLDLSLAYAVWSGIGIVLATAVSVFYFKESINWLTLLGISLILIGVVIVNLFGTSH</sequence>
<organism evidence="9 10">
    <name type="scientific">Ligilactobacillus animalis</name>
    <dbReference type="NCBI Taxonomy" id="1605"/>
    <lineage>
        <taxon>Bacteria</taxon>
        <taxon>Bacillati</taxon>
        <taxon>Bacillota</taxon>
        <taxon>Bacilli</taxon>
        <taxon>Lactobacillales</taxon>
        <taxon>Lactobacillaceae</taxon>
        <taxon>Ligilactobacillus</taxon>
    </lineage>
</organism>
<accession>A0AAJ6K213</accession>
<dbReference type="Proteomes" id="UP001238155">
    <property type="component" value="Chromosome"/>
</dbReference>